<keyword evidence="2" id="KW-0732">Signal</keyword>
<evidence type="ECO:0000256" key="4">
    <source>
        <dbReference type="ARBA" id="ARBA00023180"/>
    </source>
</evidence>
<dbReference type="PANTHER" id="PTHR10514">
    <property type="entry name" value="ANGIOTENSIN-CONVERTING ENZYME"/>
    <property type="match status" value="1"/>
</dbReference>
<feature type="binding site" evidence="10">
    <location>
        <position position="354"/>
    </location>
    <ligand>
        <name>Zn(2+)</name>
        <dbReference type="ChEBI" id="CHEBI:29105"/>
        <label>2</label>
        <note>catalytic</note>
    </ligand>
</feature>
<feature type="binding site" evidence="7">
    <location>
        <position position="350"/>
    </location>
    <ligand>
        <name>Zn(2+)</name>
        <dbReference type="ChEBI" id="CHEBI:29105"/>
        <label>1</label>
        <note>catalytic</note>
    </ligand>
</feature>
<comment type="cofactor">
    <cofactor evidence="12">
        <name>Zn(2+)</name>
        <dbReference type="ChEBI" id="CHEBI:29105"/>
    </cofactor>
    <text evidence="12">Binds 2 Zn(2+) ions per subunit.</text>
</comment>
<dbReference type="InterPro" id="IPR001548">
    <property type="entry name" value="Peptidase_M2"/>
</dbReference>
<evidence type="ECO:0000256" key="1">
    <source>
        <dbReference type="ARBA" id="ARBA00008139"/>
    </source>
</evidence>
<feature type="binding site" evidence="10">
    <location>
        <position position="378"/>
    </location>
    <ligand>
        <name>Zn(2+)</name>
        <dbReference type="ChEBI" id="CHEBI:29105"/>
        <label>2</label>
        <note>catalytic</note>
    </ligand>
</feature>
<comment type="caution">
    <text evidence="11">Lacks conserved residue(s) required for the propagation of feature annotation.</text>
</comment>
<dbReference type="GO" id="GO:0046872">
    <property type="term" value="F:metal ion binding"/>
    <property type="evidence" value="ECO:0007669"/>
    <property type="project" value="UniProtKB-KW"/>
</dbReference>
<dbReference type="GO" id="GO:0004180">
    <property type="term" value="F:carboxypeptidase activity"/>
    <property type="evidence" value="ECO:0007669"/>
    <property type="project" value="UniProtKB-KW"/>
</dbReference>
<evidence type="ECO:0000256" key="5">
    <source>
        <dbReference type="PIRSR" id="PIRSR601548-1"/>
    </source>
</evidence>
<dbReference type="PRINTS" id="PR00791">
    <property type="entry name" value="PEPDIPTASEA"/>
</dbReference>
<keyword evidence="12" id="KW-0482">Metalloprotease</keyword>
<organism evidence="13 14">
    <name type="scientific">Lepeophtheirus salmonis</name>
    <name type="common">Salmon louse</name>
    <name type="synonym">Caligus salmonis</name>
    <dbReference type="NCBI Taxonomy" id="72036"/>
    <lineage>
        <taxon>Eukaryota</taxon>
        <taxon>Metazoa</taxon>
        <taxon>Ecdysozoa</taxon>
        <taxon>Arthropoda</taxon>
        <taxon>Crustacea</taxon>
        <taxon>Multicrustacea</taxon>
        <taxon>Hexanauplia</taxon>
        <taxon>Copepoda</taxon>
        <taxon>Siphonostomatoida</taxon>
        <taxon>Caligidae</taxon>
        <taxon>Lepeophtheirus</taxon>
    </lineage>
</organism>
<dbReference type="SUPFAM" id="SSF55486">
    <property type="entry name" value="Metalloproteases ('zincins'), catalytic domain"/>
    <property type="match status" value="1"/>
</dbReference>
<feature type="active site" description="Proton donor 2" evidence="6">
    <location>
        <position position="477"/>
    </location>
</feature>
<feature type="binding site" evidence="10">
    <location>
        <position position="350"/>
    </location>
    <ligand>
        <name>Zn(2+)</name>
        <dbReference type="ChEBI" id="CHEBI:29105"/>
        <label>2</label>
        <note>catalytic</note>
    </ligand>
</feature>
<dbReference type="GO" id="GO:0006508">
    <property type="term" value="P:proteolysis"/>
    <property type="evidence" value="ECO:0007669"/>
    <property type="project" value="UniProtKB-KW"/>
</dbReference>
<dbReference type="GO" id="GO:0008237">
    <property type="term" value="F:metallopeptidase activity"/>
    <property type="evidence" value="ECO:0007669"/>
    <property type="project" value="UniProtKB-KW"/>
</dbReference>
<dbReference type="EMBL" id="HG994582">
    <property type="protein sequence ID" value="CAF2892395.1"/>
    <property type="molecule type" value="Genomic_DNA"/>
</dbReference>
<reference evidence="13" key="1">
    <citation type="submission" date="2021-02" db="EMBL/GenBank/DDBJ databases">
        <authorList>
            <person name="Bekaert M."/>
        </authorList>
    </citation>
    <scope>NUCLEOTIDE SEQUENCE</scope>
    <source>
        <strain evidence="13">IoA-00</strain>
    </source>
</reference>
<proteinExistence type="inferred from homology"/>
<evidence type="ECO:0000256" key="8">
    <source>
        <dbReference type="PIRSR" id="PIRSR601548-4"/>
    </source>
</evidence>
<feature type="disulfide bond" evidence="8">
    <location>
        <begin position="502"/>
        <end position="516"/>
    </location>
</feature>
<accession>A0A7R8CTU1</accession>
<keyword evidence="12 13" id="KW-0378">Hydrolase</keyword>
<feature type="active site" description="Proton donor 1" evidence="5">
    <location>
        <position position="477"/>
    </location>
</feature>
<evidence type="ECO:0000313" key="13">
    <source>
        <dbReference type="EMBL" id="CAF2892395.1"/>
    </source>
</evidence>
<gene>
    <name evidence="13" type="ORF">LSAA_7897</name>
</gene>
<evidence type="ECO:0000256" key="3">
    <source>
        <dbReference type="ARBA" id="ARBA00023157"/>
    </source>
</evidence>
<keyword evidence="12" id="KW-0645">Protease</keyword>
<evidence type="ECO:0000256" key="9">
    <source>
        <dbReference type="PIRSR" id="PIRSR601548-5"/>
    </source>
</evidence>
<evidence type="ECO:0000256" key="10">
    <source>
        <dbReference type="PIRSR" id="PIRSR601548-8"/>
    </source>
</evidence>
<dbReference type="Gene3D" id="1.10.1370.30">
    <property type="match status" value="1"/>
</dbReference>
<keyword evidence="7 12" id="KW-0862">Zinc</keyword>
<dbReference type="PROSITE" id="PS52011">
    <property type="entry name" value="PEPTIDASE_M2"/>
    <property type="match status" value="2"/>
</dbReference>
<sequence>MISNGYLLTNLIVFLLFLVPSNGILYSQETDNLYLQLPEEDNLVLFEITDPPGLNKESLHMEDEVTKWHRVVNDWFLNLDEDLGILRHLEAIYAWRASADMESNWSDWTNYVQSFKQKWIEKWCSKTEKLREYYSIFTPEESDKFEMVCRTVTPTLSESDKYSESILTKIYYEAQVCGSFNETQKCLHGEPDLASLMEHERNPQMLLSYWSSWREAVGPPSRPFYTKMVDLWNKSVQKEELSDFYLKLHGYVRHHLGLYYGRDIVVTEDPIPAHLLGNMWAQSWRSLLDIVYSDVKTHKGLGITKKLQELNLTVLQMAKGAENFMTSLEQDYRFQMCGEVDEETFLIMHHEMGHIEYYMSYDHLSNVFKDGCHSAFHEAIGDSITYGVLSPQHLARLGITTSNNDPIMHLLYQALDKIPIFFWSLVVDTWRYDVFSGKIKPSDYNDHWWKLRQEIQGVTFEGENRPSNAFDPVSKFHVADNSPYLPYFLSGLLQMQLFKAMCEAEYGYVPDPLFECDIFGSKKAGNILKYVFVKGNSKEWRHILQDTIGVDEFSTDALMEYYEPLINWLDAEIATHNISIGW</sequence>
<dbReference type="PANTHER" id="PTHR10514:SF27">
    <property type="entry name" value="ANGIOTENSIN-CONVERTING ENZYME"/>
    <property type="match status" value="1"/>
</dbReference>
<dbReference type="Pfam" id="PF01401">
    <property type="entry name" value="Peptidase_M2"/>
    <property type="match status" value="2"/>
</dbReference>
<evidence type="ECO:0000256" key="7">
    <source>
        <dbReference type="PIRSR" id="PIRSR601548-3"/>
    </source>
</evidence>
<keyword evidence="4 9" id="KW-0325">Glycoprotein</keyword>
<keyword evidence="14" id="KW-1185">Reference proteome</keyword>
<comment type="similarity">
    <text evidence="1 11 12">Belongs to the peptidase M2 family.</text>
</comment>
<evidence type="ECO:0000313" key="14">
    <source>
        <dbReference type="Proteomes" id="UP000675881"/>
    </source>
</evidence>
<dbReference type="CDD" id="cd06461">
    <property type="entry name" value="M2_ACE"/>
    <property type="match status" value="1"/>
</dbReference>
<keyword evidence="7 12" id="KW-0479">Metal-binding</keyword>
<dbReference type="EC" id="3.4.-.-" evidence="12"/>
<evidence type="ECO:0000256" key="2">
    <source>
        <dbReference type="ARBA" id="ARBA00022729"/>
    </source>
</evidence>
<keyword evidence="12 13" id="KW-0121">Carboxypeptidase</keyword>
<feature type="disulfide bond" evidence="8">
    <location>
        <begin position="177"/>
        <end position="186"/>
    </location>
</feature>
<feature type="active site" description="Proton acceptor 2" evidence="6">
    <location>
        <position position="351"/>
    </location>
</feature>
<feature type="active site" description="Proton acceptor 1" evidence="5">
    <location>
        <position position="351"/>
    </location>
</feature>
<keyword evidence="3 8" id="KW-1015">Disulfide bond</keyword>
<feature type="binding site" evidence="7">
    <location>
        <position position="354"/>
    </location>
    <ligand>
        <name>Zn(2+)</name>
        <dbReference type="ChEBI" id="CHEBI:29105"/>
        <label>1</label>
        <note>catalytic</note>
    </ligand>
</feature>
<feature type="binding site" evidence="7">
    <location>
        <position position="378"/>
    </location>
    <ligand>
        <name>Zn(2+)</name>
        <dbReference type="ChEBI" id="CHEBI:29105"/>
        <label>1</label>
        <note>catalytic</note>
    </ligand>
</feature>
<dbReference type="GO" id="GO:0016020">
    <property type="term" value="C:membrane"/>
    <property type="evidence" value="ECO:0007669"/>
    <property type="project" value="InterPro"/>
</dbReference>
<evidence type="ECO:0000256" key="6">
    <source>
        <dbReference type="PIRSR" id="PIRSR601548-11"/>
    </source>
</evidence>
<name>A0A7R8CTU1_LEPSM</name>
<dbReference type="AlphaFoldDB" id="A0A7R8CTU1"/>
<dbReference type="Proteomes" id="UP000675881">
    <property type="component" value="Chromosome 3"/>
</dbReference>
<dbReference type="OrthoDB" id="10029630at2759"/>
<evidence type="ECO:0000256" key="12">
    <source>
        <dbReference type="RuleBase" id="RU361144"/>
    </source>
</evidence>
<dbReference type="GO" id="GO:0008241">
    <property type="term" value="F:peptidyl-dipeptidase activity"/>
    <property type="evidence" value="ECO:0007669"/>
    <property type="project" value="InterPro"/>
</dbReference>
<feature type="glycosylation site" description="N-linked (GlcNAc...) asparagine" evidence="9">
    <location>
        <position position="181"/>
    </location>
</feature>
<protein>
    <recommendedName>
        <fullName evidence="12">Angiotensin-converting enzyme</fullName>
        <ecNumber evidence="12">3.4.-.-</ecNumber>
    </recommendedName>
</protein>
<evidence type="ECO:0000256" key="11">
    <source>
        <dbReference type="PROSITE-ProRule" id="PRU01355"/>
    </source>
</evidence>